<keyword evidence="2" id="KW-0378">Hydrolase</keyword>
<dbReference type="RefSeq" id="WP_052536764.1">
    <property type="nucleotide sequence ID" value="NZ_CSUW01000016.1"/>
</dbReference>
<dbReference type="Gene3D" id="3.30.420.10">
    <property type="entry name" value="Ribonuclease H-like superfamily/Ribonuclease H"/>
    <property type="match status" value="1"/>
</dbReference>
<name>A0AB33TCK0_9MYCO</name>
<evidence type="ECO:0000313" key="3">
    <source>
        <dbReference type="Proteomes" id="UP000038487"/>
    </source>
</evidence>
<dbReference type="InterPro" id="IPR013520">
    <property type="entry name" value="Ribonucl_H"/>
</dbReference>
<gene>
    <name evidence="2" type="ORF">ERS075527_05052</name>
</gene>
<reference evidence="2 3" key="1">
    <citation type="submission" date="2015-03" db="EMBL/GenBank/DDBJ databases">
        <authorList>
            <consortium name="Pathogen Informatics"/>
            <person name="Murphy D."/>
        </authorList>
    </citation>
    <scope>NUCLEOTIDE SEQUENCE [LARGE SCALE GENOMIC DNA]</scope>
    <source>
        <strain evidence="2 3">PAP036</strain>
    </source>
</reference>
<dbReference type="GO" id="GO:0004527">
    <property type="term" value="F:exonuclease activity"/>
    <property type="evidence" value="ECO:0007669"/>
    <property type="project" value="UniProtKB-KW"/>
</dbReference>
<dbReference type="AlphaFoldDB" id="A0AB33TCK0"/>
<dbReference type="Proteomes" id="UP000038487">
    <property type="component" value="Unassembled WGS sequence"/>
</dbReference>
<keyword evidence="2" id="KW-0269">Exonuclease</keyword>
<accession>A0AB33TCK0</accession>
<keyword evidence="2" id="KW-0540">Nuclease</keyword>
<dbReference type="SMART" id="SM00479">
    <property type="entry name" value="EXOIII"/>
    <property type="match status" value="1"/>
</dbReference>
<dbReference type="InterPro" id="IPR036397">
    <property type="entry name" value="RNaseH_sf"/>
</dbReference>
<dbReference type="Pfam" id="PF00929">
    <property type="entry name" value="RNase_T"/>
    <property type="match status" value="1"/>
</dbReference>
<dbReference type="SUPFAM" id="SSF53098">
    <property type="entry name" value="Ribonuclease H-like"/>
    <property type="match status" value="1"/>
</dbReference>
<organism evidence="2 3">
    <name type="scientific">Mycobacteroides abscessus</name>
    <dbReference type="NCBI Taxonomy" id="36809"/>
    <lineage>
        <taxon>Bacteria</taxon>
        <taxon>Bacillati</taxon>
        <taxon>Actinomycetota</taxon>
        <taxon>Actinomycetes</taxon>
        <taxon>Mycobacteriales</taxon>
        <taxon>Mycobacteriaceae</taxon>
        <taxon>Mycobacteroides</taxon>
    </lineage>
</organism>
<sequence>MSRDVWVVDLETTGLDRNIHLPVEVAAVNLKTGREIRFVPFITGDELGKADREAMRINMYYEQGLYKDQLDRDTSIRCYQDVFELLQGQTLAGANPRFDADMLLIGYEWLLQLEPRLPGASTRVEAPWHHRLADVCAYAAGTLNIPPDDIPGLAGVCQLLGVTNEAEHTALGDARATVECFRRLYPGKDQ</sequence>
<proteinExistence type="predicted"/>
<protein>
    <submittedName>
        <fullName evidence="2">Exonuclease</fullName>
    </submittedName>
</protein>
<dbReference type="GO" id="GO:0003676">
    <property type="term" value="F:nucleic acid binding"/>
    <property type="evidence" value="ECO:0007669"/>
    <property type="project" value="InterPro"/>
</dbReference>
<evidence type="ECO:0000313" key="2">
    <source>
        <dbReference type="EMBL" id="CPT66599.1"/>
    </source>
</evidence>
<dbReference type="EMBL" id="CSUW01000016">
    <property type="protein sequence ID" value="CPT66599.1"/>
    <property type="molecule type" value="Genomic_DNA"/>
</dbReference>
<dbReference type="InterPro" id="IPR012337">
    <property type="entry name" value="RNaseH-like_sf"/>
</dbReference>
<evidence type="ECO:0000259" key="1">
    <source>
        <dbReference type="SMART" id="SM00479"/>
    </source>
</evidence>
<comment type="caution">
    <text evidence="2">The sequence shown here is derived from an EMBL/GenBank/DDBJ whole genome shotgun (WGS) entry which is preliminary data.</text>
</comment>
<feature type="domain" description="Exonuclease" evidence="1">
    <location>
        <begin position="4"/>
        <end position="190"/>
    </location>
</feature>